<evidence type="ECO:0000256" key="4">
    <source>
        <dbReference type="ARBA" id="ARBA00022989"/>
    </source>
</evidence>
<dbReference type="GO" id="GO:0140359">
    <property type="term" value="F:ABC-type transporter activity"/>
    <property type="evidence" value="ECO:0007669"/>
    <property type="project" value="InterPro"/>
</dbReference>
<feature type="transmembrane region" description="Helical" evidence="6">
    <location>
        <begin position="12"/>
        <end position="33"/>
    </location>
</feature>
<keyword evidence="5 6" id="KW-0472">Membrane</keyword>
<dbReference type="OrthoDB" id="9794512at2"/>
<sequence length="287" mass="32313">MLAVFRRELKSYFTTPIGYVFMGVFLLISGIFFSLMNLLQNDGNYVNVLNTIVFIFLFLVPILTMRTLSEEKKNKTEQLLLTSPISIWDIVFGKFLASATLFFITLVITLIYPLIIKFNGYIAPSEVLCTYIGFFLIGCSFIAVGTFISSLTENQISSAIGTFGALLILWIMEWITQNVQSGIKSGLIFALILTALIVIIINSTVKNPYFSGVAGIIGLLIVFTVYFTKKSFFEGFIANFLNWMSVLTRFDSFSGGVFDVSSVVYYLSFIFVFLLLTVKSIDKKRWS</sequence>
<evidence type="ECO:0000313" key="8">
    <source>
        <dbReference type="EMBL" id="SKB00411.1"/>
    </source>
</evidence>
<reference evidence="9" key="1">
    <citation type="submission" date="2017-02" db="EMBL/GenBank/DDBJ databases">
        <authorList>
            <person name="Varghese N."/>
            <person name="Submissions S."/>
        </authorList>
    </citation>
    <scope>NUCLEOTIDE SEQUENCE [LARGE SCALE GENOMIC DNA]</scope>
    <source>
        <strain evidence="9">USBA 833</strain>
    </source>
</reference>
<dbReference type="PANTHER" id="PTHR30294">
    <property type="entry name" value="MEMBRANE COMPONENT OF ABC TRANSPORTER YHHJ-RELATED"/>
    <property type="match status" value="1"/>
</dbReference>
<feature type="transmembrane region" description="Helical" evidence="6">
    <location>
        <begin position="187"/>
        <end position="203"/>
    </location>
</feature>
<name>A0A1T4YGJ2_9CLOT</name>
<keyword evidence="2" id="KW-1003">Cell membrane</keyword>
<evidence type="ECO:0000256" key="3">
    <source>
        <dbReference type="ARBA" id="ARBA00022692"/>
    </source>
</evidence>
<evidence type="ECO:0000256" key="1">
    <source>
        <dbReference type="ARBA" id="ARBA00004651"/>
    </source>
</evidence>
<dbReference type="AlphaFoldDB" id="A0A1T4YGJ2"/>
<evidence type="ECO:0000259" key="7">
    <source>
        <dbReference type="Pfam" id="PF12698"/>
    </source>
</evidence>
<feature type="transmembrane region" description="Helical" evidence="6">
    <location>
        <begin position="209"/>
        <end position="228"/>
    </location>
</feature>
<dbReference type="STRING" id="1147123.SAMN05443428_1438"/>
<organism evidence="8 9">
    <name type="scientific">Caloramator quimbayensis</name>
    <dbReference type="NCBI Taxonomy" id="1147123"/>
    <lineage>
        <taxon>Bacteria</taxon>
        <taxon>Bacillati</taxon>
        <taxon>Bacillota</taxon>
        <taxon>Clostridia</taxon>
        <taxon>Eubacteriales</taxon>
        <taxon>Clostridiaceae</taxon>
        <taxon>Caloramator</taxon>
    </lineage>
</organism>
<dbReference type="Proteomes" id="UP000190105">
    <property type="component" value="Unassembled WGS sequence"/>
</dbReference>
<proteinExistence type="predicted"/>
<dbReference type="InterPro" id="IPR051449">
    <property type="entry name" value="ABC-2_transporter_component"/>
</dbReference>
<dbReference type="GO" id="GO:0005886">
    <property type="term" value="C:plasma membrane"/>
    <property type="evidence" value="ECO:0007669"/>
    <property type="project" value="UniProtKB-SubCell"/>
</dbReference>
<keyword evidence="4 6" id="KW-1133">Transmembrane helix</keyword>
<evidence type="ECO:0000313" key="9">
    <source>
        <dbReference type="Proteomes" id="UP000190105"/>
    </source>
</evidence>
<dbReference type="Pfam" id="PF12698">
    <property type="entry name" value="ABC2_membrane_3"/>
    <property type="match status" value="1"/>
</dbReference>
<dbReference type="EMBL" id="FUYH01000043">
    <property type="protein sequence ID" value="SKB00411.1"/>
    <property type="molecule type" value="Genomic_DNA"/>
</dbReference>
<keyword evidence="9" id="KW-1185">Reference proteome</keyword>
<protein>
    <submittedName>
        <fullName evidence="8">ABC-2 type transport system permease protein</fullName>
    </submittedName>
</protein>
<keyword evidence="3 6" id="KW-0812">Transmembrane</keyword>
<feature type="transmembrane region" description="Helical" evidence="6">
    <location>
        <begin position="85"/>
        <end position="115"/>
    </location>
</feature>
<feature type="transmembrane region" description="Helical" evidence="6">
    <location>
        <begin position="127"/>
        <end position="150"/>
    </location>
</feature>
<evidence type="ECO:0000256" key="5">
    <source>
        <dbReference type="ARBA" id="ARBA00023136"/>
    </source>
</evidence>
<feature type="transmembrane region" description="Helical" evidence="6">
    <location>
        <begin position="156"/>
        <end position="175"/>
    </location>
</feature>
<evidence type="ECO:0000256" key="2">
    <source>
        <dbReference type="ARBA" id="ARBA00022475"/>
    </source>
</evidence>
<dbReference type="PANTHER" id="PTHR30294:SF29">
    <property type="entry name" value="MULTIDRUG ABC TRANSPORTER PERMEASE YBHS-RELATED"/>
    <property type="match status" value="1"/>
</dbReference>
<gene>
    <name evidence="8" type="ORF">SAMN05443428_1438</name>
</gene>
<dbReference type="InterPro" id="IPR013525">
    <property type="entry name" value="ABC2_TM"/>
</dbReference>
<comment type="subcellular location">
    <subcellularLocation>
        <location evidence="1">Cell membrane</location>
        <topology evidence="1">Multi-pass membrane protein</topology>
    </subcellularLocation>
</comment>
<feature type="domain" description="ABC-2 type transporter transmembrane" evidence="7">
    <location>
        <begin position="41"/>
        <end position="227"/>
    </location>
</feature>
<feature type="transmembrane region" description="Helical" evidence="6">
    <location>
        <begin position="264"/>
        <end position="281"/>
    </location>
</feature>
<feature type="transmembrane region" description="Helical" evidence="6">
    <location>
        <begin position="45"/>
        <end position="65"/>
    </location>
</feature>
<accession>A0A1T4YGJ2</accession>
<dbReference type="RefSeq" id="WP_078697835.1">
    <property type="nucleotide sequence ID" value="NZ_FUYH01000043.1"/>
</dbReference>
<evidence type="ECO:0000256" key="6">
    <source>
        <dbReference type="SAM" id="Phobius"/>
    </source>
</evidence>